<feature type="transmembrane region" description="Helical" evidence="16">
    <location>
        <begin position="402"/>
        <end position="422"/>
    </location>
</feature>
<dbReference type="GO" id="GO:0003954">
    <property type="term" value="F:NADH dehydrogenase activity"/>
    <property type="evidence" value="ECO:0007669"/>
    <property type="project" value="TreeGrafter"/>
</dbReference>
<evidence type="ECO:0000256" key="12">
    <source>
        <dbReference type="ARBA" id="ARBA00023075"/>
    </source>
</evidence>
<dbReference type="CTD" id="4538"/>
<comment type="similarity">
    <text evidence="2 16">Belongs to the complex I subunit 4 family.</text>
</comment>
<evidence type="ECO:0000256" key="7">
    <source>
        <dbReference type="ARBA" id="ARBA00022692"/>
    </source>
</evidence>
<dbReference type="AlphaFoldDB" id="H6V542"/>
<dbReference type="GO" id="GO:0015990">
    <property type="term" value="P:electron transport coupled proton transport"/>
    <property type="evidence" value="ECO:0007669"/>
    <property type="project" value="TreeGrafter"/>
</dbReference>
<dbReference type="InterPro" id="IPR001750">
    <property type="entry name" value="ND/Mrp_TM"/>
</dbReference>
<dbReference type="PANTHER" id="PTHR43507:SF20">
    <property type="entry name" value="NADH-UBIQUINONE OXIDOREDUCTASE CHAIN 4"/>
    <property type="match status" value="1"/>
</dbReference>
<proteinExistence type="inferred from homology"/>
<dbReference type="GeneID" id="11816526"/>
<evidence type="ECO:0000259" key="18">
    <source>
        <dbReference type="Pfam" id="PF01059"/>
    </source>
</evidence>
<evidence type="ECO:0000256" key="5">
    <source>
        <dbReference type="ARBA" id="ARBA00022448"/>
    </source>
</evidence>
<dbReference type="GO" id="GO:0008137">
    <property type="term" value="F:NADH dehydrogenase (ubiquinone) activity"/>
    <property type="evidence" value="ECO:0007669"/>
    <property type="project" value="UniProtKB-UniRule"/>
</dbReference>
<feature type="transmembrane region" description="Helical" evidence="16">
    <location>
        <begin position="147"/>
        <end position="170"/>
    </location>
</feature>
<keyword evidence="9 16" id="KW-0249">Electron transport</keyword>
<dbReference type="RefSeq" id="YP_005351144.1">
    <property type="nucleotide sequence ID" value="NC_016953.1"/>
</dbReference>
<evidence type="ECO:0000256" key="4">
    <source>
        <dbReference type="ARBA" id="ARBA00021006"/>
    </source>
</evidence>
<dbReference type="InterPro" id="IPR003918">
    <property type="entry name" value="NADH_UbQ_OxRdtase"/>
</dbReference>
<feature type="domain" description="NADH:ubiquinone oxidoreductase chain 4 N-terminal" evidence="18">
    <location>
        <begin position="1"/>
        <end position="106"/>
    </location>
</feature>
<comment type="subcellular location">
    <subcellularLocation>
        <location evidence="1 16">Mitochondrion membrane</location>
        <topology evidence="1 16">Multi-pass membrane protein</topology>
    </subcellularLocation>
</comment>
<feature type="transmembrane region" description="Helical" evidence="16">
    <location>
        <begin position="293"/>
        <end position="312"/>
    </location>
</feature>
<evidence type="ECO:0000256" key="8">
    <source>
        <dbReference type="ARBA" id="ARBA00022967"/>
    </source>
</evidence>
<feature type="transmembrane region" description="Helical" evidence="16">
    <location>
        <begin position="190"/>
        <end position="212"/>
    </location>
</feature>
<keyword evidence="6 16" id="KW-0679">Respiratory chain</keyword>
<evidence type="ECO:0000256" key="2">
    <source>
        <dbReference type="ARBA" id="ARBA00009025"/>
    </source>
</evidence>
<keyword evidence="11 16" id="KW-0520">NAD</keyword>
<feature type="transmembrane region" description="Helical" evidence="16">
    <location>
        <begin position="442"/>
        <end position="458"/>
    </location>
</feature>
<protein>
    <recommendedName>
        <fullName evidence="4 16">NADH-ubiquinone oxidoreductase chain 4</fullName>
        <ecNumber evidence="3 16">7.1.1.2</ecNumber>
    </recommendedName>
</protein>
<accession>H6V542</accession>
<evidence type="ECO:0000256" key="3">
    <source>
        <dbReference type="ARBA" id="ARBA00012944"/>
    </source>
</evidence>
<evidence type="ECO:0000256" key="1">
    <source>
        <dbReference type="ARBA" id="ARBA00004225"/>
    </source>
</evidence>
<keyword evidence="13 16" id="KW-0496">Mitochondrion</keyword>
<evidence type="ECO:0000256" key="14">
    <source>
        <dbReference type="ARBA" id="ARBA00023136"/>
    </source>
</evidence>
<evidence type="ECO:0000256" key="15">
    <source>
        <dbReference type="ARBA" id="ARBA00049551"/>
    </source>
</evidence>
<geneLocation type="mitochondrion" evidence="19"/>
<feature type="transmembrane region" description="Helical" evidence="16">
    <location>
        <begin position="351"/>
        <end position="370"/>
    </location>
</feature>
<evidence type="ECO:0000256" key="16">
    <source>
        <dbReference type="RuleBase" id="RU003297"/>
    </source>
</evidence>
<evidence type="ECO:0000313" key="19">
    <source>
        <dbReference type="EMBL" id="AFB78094.1"/>
    </source>
</evidence>
<comment type="function">
    <text evidence="16">Core subunit of the mitochondrial membrane respiratory chain NADH dehydrogenase (Complex I) which catalyzes electron transfer from NADH through the respiratory chain, using ubiquinone as an electron acceptor. Essential for the catalytic activity and assembly of complex I.</text>
</comment>
<keyword evidence="5 16" id="KW-0813">Transport</keyword>
<dbReference type="EMBL" id="JN790612">
    <property type="protein sequence ID" value="AFB78094.1"/>
    <property type="molecule type" value="Genomic_DNA"/>
</dbReference>
<name>H6V542_FISVO</name>
<keyword evidence="7 16" id="KW-0812">Transmembrane</keyword>
<feature type="transmembrane region" description="Helical" evidence="16">
    <location>
        <begin position="232"/>
        <end position="249"/>
    </location>
</feature>
<gene>
    <name evidence="19" type="primary">ND4</name>
</gene>
<keyword evidence="14 16" id="KW-0472">Membrane</keyword>
<feature type="transmembrane region" description="Helical" evidence="16">
    <location>
        <begin position="269"/>
        <end position="286"/>
    </location>
</feature>
<feature type="transmembrane region" description="Helical" evidence="16">
    <location>
        <begin position="115"/>
        <end position="135"/>
    </location>
</feature>
<evidence type="ECO:0000256" key="9">
    <source>
        <dbReference type="ARBA" id="ARBA00022982"/>
    </source>
</evidence>
<evidence type="ECO:0000256" key="11">
    <source>
        <dbReference type="ARBA" id="ARBA00023027"/>
    </source>
</evidence>
<comment type="catalytic activity">
    <reaction evidence="15 16">
        <text>a ubiquinone + NADH + 5 H(+)(in) = a ubiquinol + NAD(+) + 4 H(+)(out)</text>
        <dbReference type="Rhea" id="RHEA:29091"/>
        <dbReference type="Rhea" id="RHEA-COMP:9565"/>
        <dbReference type="Rhea" id="RHEA-COMP:9566"/>
        <dbReference type="ChEBI" id="CHEBI:15378"/>
        <dbReference type="ChEBI" id="CHEBI:16389"/>
        <dbReference type="ChEBI" id="CHEBI:17976"/>
        <dbReference type="ChEBI" id="CHEBI:57540"/>
        <dbReference type="ChEBI" id="CHEBI:57945"/>
        <dbReference type="EC" id="7.1.1.2"/>
    </reaction>
</comment>
<dbReference type="Pfam" id="PF01059">
    <property type="entry name" value="Oxidored_q5_N"/>
    <property type="match status" value="1"/>
</dbReference>
<dbReference type="GO" id="GO:0042773">
    <property type="term" value="P:ATP synthesis coupled electron transport"/>
    <property type="evidence" value="ECO:0007669"/>
    <property type="project" value="InterPro"/>
</dbReference>
<evidence type="ECO:0000256" key="13">
    <source>
        <dbReference type="ARBA" id="ARBA00023128"/>
    </source>
</evidence>
<keyword evidence="12 16" id="KW-0830">Ubiquinone</keyword>
<feature type="domain" description="NADH:quinone oxidoreductase/Mrp antiporter transmembrane" evidence="17">
    <location>
        <begin position="110"/>
        <end position="407"/>
    </location>
</feature>
<evidence type="ECO:0000256" key="6">
    <source>
        <dbReference type="ARBA" id="ARBA00022660"/>
    </source>
</evidence>
<dbReference type="PRINTS" id="PR01437">
    <property type="entry name" value="NUOXDRDTASE4"/>
</dbReference>
<dbReference type="EC" id="7.1.1.2" evidence="3 16"/>
<keyword evidence="8" id="KW-1278">Translocase</keyword>
<dbReference type="GO" id="GO:0031966">
    <property type="term" value="C:mitochondrial membrane"/>
    <property type="evidence" value="ECO:0007669"/>
    <property type="project" value="UniProtKB-SubCell"/>
</dbReference>
<dbReference type="Pfam" id="PF00361">
    <property type="entry name" value="Proton_antipo_M"/>
    <property type="match status" value="1"/>
</dbReference>
<feature type="transmembrane region" description="Helical" evidence="16">
    <location>
        <begin position="60"/>
        <end position="77"/>
    </location>
</feature>
<evidence type="ECO:0000256" key="10">
    <source>
        <dbReference type="ARBA" id="ARBA00022989"/>
    </source>
</evidence>
<dbReference type="GO" id="GO:0048039">
    <property type="term" value="F:ubiquinone binding"/>
    <property type="evidence" value="ECO:0007669"/>
    <property type="project" value="TreeGrafter"/>
</dbReference>
<feature type="transmembrane region" description="Helical" evidence="16">
    <location>
        <begin position="89"/>
        <end position="109"/>
    </location>
</feature>
<organism evidence="19">
    <name type="scientific">Fissurella volcano</name>
    <name type="common">Volcano keyhole limpet</name>
    <dbReference type="NCBI Taxonomy" id="707972"/>
    <lineage>
        <taxon>Eukaryota</taxon>
        <taxon>Metazoa</taxon>
        <taxon>Spiralia</taxon>
        <taxon>Lophotrochozoa</taxon>
        <taxon>Mollusca</taxon>
        <taxon>Gastropoda</taxon>
        <taxon>Vetigastropoda</taxon>
        <taxon>Lepetellida</taxon>
        <taxon>Fissurelloidea</taxon>
        <taxon>Fissurellidae</taxon>
        <taxon>Fissurella</taxon>
    </lineage>
</organism>
<feature type="transmembrane region" description="Helical" evidence="16">
    <location>
        <begin position="318"/>
        <end position="339"/>
    </location>
</feature>
<dbReference type="InterPro" id="IPR000260">
    <property type="entry name" value="NADH4_N"/>
</dbReference>
<sequence>MLSTILLAMSGLFTFLTTPMNWYIRMWLLCLGAMLSLKLLHSPESLIYTTTNHLTLLDSLSAPLITLTWWISAMMMLSSQKPIKQTSFYPSFFTWIIITLNLILILVFYSSNILMFYMAFEMSLIPTFMIILGWGNQPERLQAGMYMMLYTVTASLPLLAIIITSSNSFSTQSMLLKPFLPSISLSINNTNYWALDMFSTILFISTTAAFLVKLPMFSTHLWLPKAHVEAPVAGSMILAGILLKLSGYGLIRAYTHLSFCITNMAMKELLMSFSLLGGAITSLICLRQTDLKALIAYSSIGHMSVMLAAVLSNSSWGWQSSLGIMLAHGLCSPAMFSLANFNSSSTGSRTIMLNKGMLLVSPHISMWWFLFCALNMAAPPSINLMGEIMAFPAVLMNSSPLLLLLMMMSFTAACYSLFIYIATQHGSFPKTTFPFAQPTNPFYLSSTLLYLPANLLILKSDIIFSWMT</sequence>
<keyword evidence="10 16" id="KW-1133">Transmembrane helix</keyword>
<reference evidence="19" key="1">
    <citation type="submission" date="2011-09" db="EMBL/GenBank/DDBJ databases">
        <title>Diodora aspera mitochondrial genome.</title>
        <authorList>
            <person name="Simison W.B."/>
        </authorList>
    </citation>
    <scope>NUCLEOTIDE SEQUENCE</scope>
</reference>
<dbReference type="PANTHER" id="PTHR43507">
    <property type="entry name" value="NADH-UBIQUINONE OXIDOREDUCTASE CHAIN 4"/>
    <property type="match status" value="1"/>
</dbReference>
<evidence type="ECO:0000259" key="17">
    <source>
        <dbReference type="Pfam" id="PF00361"/>
    </source>
</evidence>